<dbReference type="PANTHER" id="PTHR47839:SF1">
    <property type="entry name" value="DOMAIN PROTEIN, PUTATIVE (AFU_ORTHOLOGUE AFUA_6G04830)-RELATED"/>
    <property type="match status" value="1"/>
</dbReference>
<proteinExistence type="predicted"/>
<gene>
    <name evidence="3" type="ORF">K402DRAFT_450949</name>
</gene>
<dbReference type="Pfam" id="PF12449">
    <property type="entry name" value="DUF3684"/>
    <property type="match status" value="1"/>
</dbReference>
<evidence type="ECO:0000259" key="2">
    <source>
        <dbReference type="Pfam" id="PF25794"/>
    </source>
</evidence>
<feature type="compositionally biased region" description="Polar residues" evidence="1">
    <location>
        <begin position="1513"/>
        <end position="1530"/>
    </location>
</feature>
<dbReference type="SUPFAM" id="SSF55874">
    <property type="entry name" value="ATPase domain of HSP90 chaperone/DNA topoisomerase II/histidine kinase"/>
    <property type="match status" value="1"/>
</dbReference>
<dbReference type="InterPro" id="IPR022155">
    <property type="entry name" value="DUF3684"/>
</dbReference>
<dbReference type="InterPro" id="IPR036890">
    <property type="entry name" value="HATPase_C_sf"/>
</dbReference>
<feature type="domain" description="Sacsin/Nov" evidence="2">
    <location>
        <begin position="31"/>
        <end position="153"/>
    </location>
</feature>
<dbReference type="OrthoDB" id="10031156at2759"/>
<name>A0A6G1HC13_9PEZI</name>
<dbReference type="NCBIfam" id="NF047352">
    <property type="entry name" value="P_loop_sacsin"/>
    <property type="match status" value="1"/>
</dbReference>
<dbReference type="InterPro" id="IPR058210">
    <property type="entry name" value="SACS/Nov_dom"/>
</dbReference>
<dbReference type="Proteomes" id="UP000800041">
    <property type="component" value="Unassembled WGS sequence"/>
</dbReference>
<organism evidence="3 4">
    <name type="scientific">Aulographum hederae CBS 113979</name>
    <dbReference type="NCBI Taxonomy" id="1176131"/>
    <lineage>
        <taxon>Eukaryota</taxon>
        <taxon>Fungi</taxon>
        <taxon>Dikarya</taxon>
        <taxon>Ascomycota</taxon>
        <taxon>Pezizomycotina</taxon>
        <taxon>Dothideomycetes</taxon>
        <taxon>Pleosporomycetidae</taxon>
        <taxon>Aulographales</taxon>
        <taxon>Aulographaceae</taxon>
    </lineage>
</organism>
<evidence type="ECO:0000313" key="4">
    <source>
        <dbReference type="Proteomes" id="UP000800041"/>
    </source>
</evidence>
<reference evidence="3" key="1">
    <citation type="journal article" date="2020" name="Stud. Mycol.">
        <title>101 Dothideomycetes genomes: a test case for predicting lifestyles and emergence of pathogens.</title>
        <authorList>
            <person name="Haridas S."/>
            <person name="Albert R."/>
            <person name="Binder M."/>
            <person name="Bloem J."/>
            <person name="Labutti K."/>
            <person name="Salamov A."/>
            <person name="Andreopoulos B."/>
            <person name="Baker S."/>
            <person name="Barry K."/>
            <person name="Bills G."/>
            <person name="Bluhm B."/>
            <person name="Cannon C."/>
            <person name="Castanera R."/>
            <person name="Culley D."/>
            <person name="Daum C."/>
            <person name="Ezra D."/>
            <person name="Gonzalez J."/>
            <person name="Henrissat B."/>
            <person name="Kuo A."/>
            <person name="Liang C."/>
            <person name="Lipzen A."/>
            <person name="Lutzoni F."/>
            <person name="Magnuson J."/>
            <person name="Mondo S."/>
            <person name="Nolan M."/>
            <person name="Ohm R."/>
            <person name="Pangilinan J."/>
            <person name="Park H.-J."/>
            <person name="Ramirez L."/>
            <person name="Alfaro M."/>
            <person name="Sun H."/>
            <person name="Tritt A."/>
            <person name="Yoshinaga Y."/>
            <person name="Zwiers L.-H."/>
            <person name="Turgeon B."/>
            <person name="Goodwin S."/>
            <person name="Spatafora J."/>
            <person name="Crous P."/>
            <person name="Grigoriev I."/>
        </authorList>
    </citation>
    <scope>NUCLEOTIDE SEQUENCE</scope>
    <source>
        <strain evidence="3">CBS 113979</strain>
    </source>
</reference>
<evidence type="ECO:0000313" key="3">
    <source>
        <dbReference type="EMBL" id="KAF1990604.1"/>
    </source>
</evidence>
<keyword evidence="4" id="KW-1185">Reference proteome</keyword>
<feature type="region of interest" description="Disordered" evidence="1">
    <location>
        <begin position="1433"/>
        <end position="1556"/>
    </location>
</feature>
<dbReference type="Pfam" id="PF25794">
    <property type="entry name" value="SACS"/>
    <property type="match status" value="1"/>
</dbReference>
<dbReference type="Gene3D" id="3.30.565.10">
    <property type="entry name" value="Histidine kinase-like ATPase, C-terminal domain"/>
    <property type="match status" value="1"/>
</dbReference>
<dbReference type="PANTHER" id="PTHR47839">
    <property type="entry name" value="DOMAIN PROTEIN, PUTATIVE (AFU_ORTHOLOGUE AFUA_6G04830)-RELATED"/>
    <property type="match status" value="1"/>
</dbReference>
<accession>A0A6G1HC13</accession>
<evidence type="ECO:0000256" key="1">
    <source>
        <dbReference type="SAM" id="MobiDB-lite"/>
    </source>
</evidence>
<feature type="compositionally biased region" description="Polar residues" evidence="1">
    <location>
        <begin position="1487"/>
        <end position="1500"/>
    </location>
</feature>
<sequence length="1745" mass="193115">MADKVDLSRLREQTLGSGADEEAVTVNTRALIDKVLARYSGDWTTLRELIQNAADAQATKVTIKFETLPSRSVPVPNSTDASVKLKHILLHHTLEKLVVSNNGQHFAASDWNRLKRIAEGNPDETKIGAFGVGFYSVFADCENPFVVSGRESMAFYWKGNSLFTRTGKSRMDEPSSDTTFVLDYRSTSSPIPDLLSLCQFLSTSLTFVGLELVELVLDDWSILTLRKKSAPGSDAHLPKDIKTKTDDSMMKIVGVVHQSTQIDARWTNIVGWQRRKDCPVDAPQELVSSGTSGFKGLFSRLSNMGSQTAQAEAAARKAAKEKEDAAQRAIAEDLSGSSRATVFLKISTVNVQTYVSSKFAADIERATKKPPPKHTRIAILTSSYDETAASLSTVSGAASNKAEDIFSSVLPTKHGRIFIGFPTAQTTGLLCHISAPSVIPTVERESLDLNAPHIRDWNKNMLRIAGIACRIAYSEDMLDLKSRLAREMTQSGSKTVTPKNVQSVLPTAAHIMKQYTPHESTPSYQVGTIIEEAFWNCGLTPSLDVLSTTGVMASSEVRWTDQKLTFVDKIPVIPPELLSGADAFLKKLWERGLIRDMTEVDIRRELERRSLDEAQLLELLKWASGVMGTGQLDIPTTRSILQSAVATVPDGPSDKVNGQGKIIALSDIKCFVSLSRIPADVIVPPSTMPFRFTKDIPRLHLENFGWQELHVVAWLEYLVQVSETSSQPQSLKITEDSAFASRCLGIMSKQWDSINQDSKEKTLLLLHHRAVVPTKLGMRKPAEAYFPSVKLFDDLPTTVGLATVKEKFLVALGIRKTIELTVVFDRLMAQPKKGGEAAQPKWSFVDLVRYLVSVRDDIPAKDIQRLTSTAICPKEIEPGKASTELYKVSDLYEPEDELRRLGLPLLQWPGIYRSTSNEGKLLSQLGLKACPSVPGLVNMMRQAGLARDVKQYNIVLNYFLNTHHKNGYAQFDVSSINRTSFLKVVGKNFPAMEAPYNCFANERASIMGYHILPLELRPHAAKFGVLQDPHIHECARRLMSEPPTTKQEAIAKFAYMAGRLAEMNSDLVNILAAAPIVPILSKLGGDTKTHFTSPTMCFLGDPAMYGDILDFVDFGQEANSFLLRVGSKHEPSSVELARMVVETPAKILGVLRSENYQELLRKLASSSTALKADKSLWKSMKQAPFLLASRETGGNPAATSETLEEFEDFAYDDESTTKEYTLARAGSIVVPDSIREYVHFRSFLLIPPPDDALEAFYISLGVPMLSSLLEHDRREGSLLRDQGSAEQLRKHLIERSRVFLYEYANEMVSHDAKWLDKSLSVKTYQSLALHVSLRGSSAKYSEKRTALEQKDRNGILLLVTAKPDFYEISHLVVKLLLKRPKQNDVIALEMILGSDLRKLRNKGYNVDRILRQKAHQSKLAEEEQKKLLLQEEQRRTAEREATSNPPTSSQSQALTTKKPSRPSMPPMPGSFDFGFDSPPDQKGSRAIENTNTAAPTQPNDFLSRIFGLGGGQTPSAAPSTASRPGTKTIAQSPSPGPTPGPSHTPTPGSTQTQESISRNLTAAIHACRSHNSKSLFSPPSTSSIREADQGTYCDQRAAHDLSYATDSAAGIKIYISNTYTGDRSALLKTHLPHMSTFSFLLLDVGSIFDLSPQSLHIFYDNSGSTIAFNSSGALFFNYAYFERLHLAGWETSRDVRREAVSYWFTTAAHELAHNLASNHDATHSFYTESFVSEYFWKVVGKGEQY</sequence>
<dbReference type="EMBL" id="ML977141">
    <property type="protein sequence ID" value="KAF1990604.1"/>
    <property type="molecule type" value="Genomic_DNA"/>
</dbReference>
<protein>
    <recommendedName>
        <fullName evidence="2">Sacsin/Nov domain-containing protein</fullName>
    </recommendedName>
</protein>
<feature type="compositionally biased region" description="Polar residues" evidence="1">
    <location>
        <begin position="1443"/>
        <end position="1454"/>
    </location>
</feature>
<feature type="compositionally biased region" description="Pro residues" evidence="1">
    <location>
        <begin position="1534"/>
        <end position="1544"/>
    </location>
</feature>